<comment type="caution">
    <text evidence="1">The sequence shown here is derived from an EMBL/GenBank/DDBJ whole genome shotgun (WGS) entry which is preliminary data.</text>
</comment>
<gene>
    <name evidence="1" type="ORF">GX888_01920</name>
</gene>
<dbReference type="AlphaFoldDB" id="A0A847VD71"/>
<dbReference type="GO" id="GO:0006450">
    <property type="term" value="P:regulation of translational fidelity"/>
    <property type="evidence" value="ECO:0007669"/>
    <property type="project" value="InterPro"/>
</dbReference>
<dbReference type="GO" id="GO:0016740">
    <property type="term" value="F:transferase activity"/>
    <property type="evidence" value="ECO:0007669"/>
    <property type="project" value="UniProtKB-KW"/>
</dbReference>
<reference evidence="1 2" key="1">
    <citation type="journal article" date="2020" name="Biotechnol. Biofuels">
        <title>New insights from the biogas microbiome by comprehensive genome-resolved metagenomics of nearly 1600 species originating from multiple anaerobic digesters.</title>
        <authorList>
            <person name="Campanaro S."/>
            <person name="Treu L."/>
            <person name="Rodriguez-R L.M."/>
            <person name="Kovalovszki A."/>
            <person name="Ziels R.M."/>
            <person name="Maus I."/>
            <person name="Zhu X."/>
            <person name="Kougias P.G."/>
            <person name="Basile A."/>
            <person name="Luo G."/>
            <person name="Schluter A."/>
            <person name="Konstantinidis K.T."/>
            <person name="Angelidaki I."/>
        </authorList>
    </citation>
    <scope>NUCLEOTIDE SEQUENCE [LARGE SCALE GENOMIC DNA]</scope>
    <source>
        <strain evidence="1">AS19jrsBPTG_9</strain>
    </source>
</reference>
<dbReference type="EMBL" id="JAAZIL010000047">
    <property type="protein sequence ID" value="NLZ24483.1"/>
    <property type="molecule type" value="Genomic_DNA"/>
</dbReference>
<accession>A0A847VD71</accession>
<evidence type="ECO:0000313" key="1">
    <source>
        <dbReference type="EMBL" id="NLZ24483.1"/>
    </source>
</evidence>
<protein>
    <submittedName>
        <fullName evidence="1">Aspartyl/glutamyl-tRNA amidotransferase subunit C</fullName>
    </submittedName>
</protein>
<name>A0A847VD71_9BACT</name>
<proteinExistence type="predicted"/>
<evidence type="ECO:0000313" key="2">
    <source>
        <dbReference type="Proteomes" id="UP000564033"/>
    </source>
</evidence>
<dbReference type="Pfam" id="PF02686">
    <property type="entry name" value="GatC"/>
    <property type="match status" value="1"/>
</dbReference>
<organism evidence="1 2">
    <name type="scientific">Candidatus Dojkabacteria bacterium</name>
    <dbReference type="NCBI Taxonomy" id="2099670"/>
    <lineage>
        <taxon>Bacteria</taxon>
        <taxon>Candidatus Dojkabacteria</taxon>
    </lineage>
</organism>
<dbReference type="Proteomes" id="UP000564033">
    <property type="component" value="Unassembled WGS sequence"/>
</dbReference>
<dbReference type="InterPro" id="IPR003837">
    <property type="entry name" value="GatC"/>
</dbReference>
<sequence length="52" mass="5817">MDKTKKHIPLSGLRDDVTSKCLTQQEVLNNAKYTQDGYVKVYGSIVGDIEES</sequence>
<keyword evidence="1" id="KW-0808">Transferase</keyword>